<keyword evidence="2" id="KW-1185">Reference proteome</keyword>
<accession>A0A4R2KUI4</accession>
<dbReference type="Proteomes" id="UP000294919">
    <property type="component" value="Unassembled WGS sequence"/>
</dbReference>
<dbReference type="AlphaFoldDB" id="A0A4R2KUI4"/>
<sequence>MHKTIYQSKLIYNFVKKVFPKVKKELNHWKNYAHTIPDQVLSQQALLSIQKKSFHAQGGCIYSLYDHQINKRAIQFIVALQTISDYLDNLCDRVGVEDEVSFLNLHKAITNALNPDTHFSDYYKDYPYKEDGNYLYALVNTCKCYIRTLPNYNLVQENTLYLGKLYGEMQSYKHIALSKREKAMHTWASKYLYLYDGLSTWEFSSAAGSTLGIFLLCTLAEDKNLDQNEVKKVMNTYFPSICGLHILLDYFIDEKEDLSTGDLNFVSYYKNKEEKEKRLIYFLNQSFNKSFHLKNPLFHLTVIEGLIAMYLSDPKTNAFPEKITTRKILKNASCTANTLYFICKLLRKKSIISSV</sequence>
<dbReference type="InterPro" id="IPR019712">
    <property type="entry name" value="YtpB-like"/>
</dbReference>
<dbReference type="EMBL" id="SLWV01000005">
    <property type="protein sequence ID" value="TCO78081.1"/>
    <property type="molecule type" value="Genomic_DNA"/>
</dbReference>
<dbReference type="Pfam" id="PF10776">
    <property type="entry name" value="DUF2600"/>
    <property type="match status" value="1"/>
</dbReference>
<evidence type="ECO:0000313" key="2">
    <source>
        <dbReference type="Proteomes" id="UP000294919"/>
    </source>
</evidence>
<name>A0A4R2KUI4_9FIRM</name>
<organism evidence="1 2">
    <name type="scientific">Marinisporobacter balticus</name>
    <dbReference type="NCBI Taxonomy" id="2018667"/>
    <lineage>
        <taxon>Bacteria</taxon>
        <taxon>Bacillati</taxon>
        <taxon>Bacillota</taxon>
        <taxon>Clostridia</taxon>
        <taxon>Peptostreptococcales</taxon>
        <taxon>Thermotaleaceae</taxon>
        <taxon>Marinisporobacter</taxon>
    </lineage>
</organism>
<gene>
    <name evidence="1" type="ORF">EV214_105180</name>
</gene>
<evidence type="ECO:0000313" key="1">
    <source>
        <dbReference type="EMBL" id="TCO78081.1"/>
    </source>
</evidence>
<reference evidence="1 2" key="1">
    <citation type="submission" date="2019-03" db="EMBL/GenBank/DDBJ databases">
        <title>Genomic Encyclopedia of Type Strains, Phase IV (KMG-IV): sequencing the most valuable type-strain genomes for metagenomic binning, comparative biology and taxonomic classification.</title>
        <authorList>
            <person name="Goeker M."/>
        </authorList>
    </citation>
    <scope>NUCLEOTIDE SEQUENCE [LARGE SCALE GENOMIC DNA]</scope>
    <source>
        <strain evidence="1 2">DSM 102940</strain>
    </source>
</reference>
<comment type="caution">
    <text evidence="1">The sequence shown here is derived from an EMBL/GenBank/DDBJ whole genome shotgun (WGS) entry which is preliminary data.</text>
</comment>
<dbReference type="RefSeq" id="WP_243116569.1">
    <property type="nucleotide sequence ID" value="NZ_SLWV01000005.1"/>
</dbReference>
<proteinExistence type="predicted"/>
<protein>
    <submittedName>
        <fullName evidence="1">Tetraprenyl-beta-curcumene synthase</fullName>
    </submittedName>
</protein>